<reference evidence="3" key="2">
    <citation type="submission" date="2021-02" db="EMBL/GenBank/DDBJ databases">
        <title>Aspergillus chevalieri M1 genome sequence.</title>
        <authorList>
            <person name="Kadooka C."/>
            <person name="Mori K."/>
            <person name="Futagami T."/>
        </authorList>
    </citation>
    <scope>NUCLEOTIDE SEQUENCE</scope>
    <source>
        <strain evidence="3">M1</strain>
    </source>
</reference>
<dbReference type="CDD" id="cd08681">
    <property type="entry name" value="C2_fungal_Inn1p-like"/>
    <property type="match status" value="1"/>
</dbReference>
<feature type="compositionally biased region" description="Pro residues" evidence="1">
    <location>
        <begin position="641"/>
        <end position="669"/>
    </location>
</feature>
<name>A0A7R7VQ04_ASPCH</name>
<feature type="compositionally biased region" description="Low complexity" evidence="1">
    <location>
        <begin position="174"/>
        <end position="186"/>
    </location>
</feature>
<feature type="compositionally biased region" description="Low complexity" evidence="1">
    <location>
        <begin position="628"/>
        <end position="640"/>
    </location>
</feature>
<feature type="compositionally biased region" description="Basic and acidic residues" evidence="1">
    <location>
        <begin position="790"/>
        <end position="802"/>
    </location>
</feature>
<feature type="region of interest" description="Disordered" evidence="1">
    <location>
        <begin position="274"/>
        <end position="912"/>
    </location>
</feature>
<evidence type="ECO:0000256" key="1">
    <source>
        <dbReference type="SAM" id="MobiDB-lite"/>
    </source>
</evidence>
<dbReference type="PROSITE" id="PS50004">
    <property type="entry name" value="C2"/>
    <property type="match status" value="1"/>
</dbReference>
<dbReference type="InterPro" id="IPR035892">
    <property type="entry name" value="C2_domain_sf"/>
</dbReference>
<feature type="compositionally biased region" description="Basic and acidic residues" evidence="1">
    <location>
        <begin position="859"/>
        <end position="882"/>
    </location>
</feature>
<feature type="region of interest" description="Disordered" evidence="1">
    <location>
        <begin position="165"/>
        <end position="261"/>
    </location>
</feature>
<feature type="compositionally biased region" description="Polar residues" evidence="1">
    <location>
        <begin position="411"/>
        <end position="424"/>
    </location>
</feature>
<dbReference type="InterPro" id="IPR052981">
    <property type="entry name" value="Ingression_C2_domain"/>
</dbReference>
<gene>
    <name evidence="3" type="ORF">ACHE_40518A</name>
</gene>
<dbReference type="PANTHER" id="PTHR47052">
    <property type="entry name" value="CONSERVED SERINE PROLINE-RICH PROTEIN (AFU_ORTHOLOGUE AFUA_2G01790)"/>
    <property type="match status" value="1"/>
</dbReference>
<accession>A0A7R7VQ04</accession>
<feature type="compositionally biased region" description="Pro residues" evidence="1">
    <location>
        <begin position="316"/>
        <end position="327"/>
    </location>
</feature>
<dbReference type="KEGG" id="ache:ACHE_40518A"/>
<feature type="domain" description="C2" evidence="2">
    <location>
        <begin position="13"/>
        <end position="131"/>
    </location>
</feature>
<feature type="compositionally biased region" description="Low complexity" evidence="1">
    <location>
        <begin position="889"/>
        <end position="909"/>
    </location>
</feature>
<proteinExistence type="predicted"/>
<evidence type="ECO:0000313" key="3">
    <source>
        <dbReference type="EMBL" id="BCR87954.1"/>
    </source>
</evidence>
<dbReference type="InterPro" id="IPR000008">
    <property type="entry name" value="C2_dom"/>
</dbReference>
<dbReference type="AlphaFoldDB" id="A0A7R7VQ04"/>
<feature type="compositionally biased region" description="Basic and acidic residues" evidence="1">
    <location>
        <begin position="753"/>
        <end position="783"/>
    </location>
</feature>
<organism evidence="3 4">
    <name type="scientific">Aspergillus chevalieri</name>
    <name type="common">Eurotium chevalieri</name>
    <dbReference type="NCBI Taxonomy" id="182096"/>
    <lineage>
        <taxon>Eukaryota</taxon>
        <taxon>Fungi</taxon>
        <taxon>Dikarya</taxon>
        <taxon>Ascomycota</taxon>
        <taxon>Pezizomycotina</taxon>
        <taxon>Eurotiomycetes</taxon>
        <taxon>Eurotiomycetidae</taxon>
        <taxon>Eurotiales</taxon>
        <taxon>Aspergillaceae</taxon>
        <taxon>Aspergillus</taxon>
        <taxon>Aspergillus subgen. Aspergillus</taxon>
    </lineage>
</organism>
<feature type="compositionally biased region" description="Polar residues" evidence="1">
    <location>
        <begin position="556"/>
        <end position="565"/>
    </location>
</feature>
<dbReference type="PANTHER" id="PTHR47052:SF3">
    <property type="entry name" value="INGRESSION PROTEIN 1"/>
    <property type="match status" value="1"/>
</dbReference>
<dbReference type="Gene3D" id="2.60.40.150">
    <property type="entry name" value="C2 domain"/>
    <property type="match status" value="1"/>
</dbReference>
<feature type="compositionally biased region" description="Polar residues" evidence="1">
    <location>
        <begin position="474"/>
        <end position="492"/>
    </location>
</feature>
<dbReference type="EMBL" id="AP024419">
    <property type="protein sequence ID" value="BCR87954.1"/>
    <property type="molecule type" value="Genomic_DNA"/>
</dbReference>
<feature type="compositionally biased region" description="Basic and acidic residues" evidence="1">
    <location>
        <begin position="397"/>
        <end position="410"/>
    </location>
</feature>
<feature type="compositionally biased region" description="Low complexity" evidence="1">
    <location>
        <begin position="535"/>
        <end position="555"/>
    </location>
</feature>
<evidence type="ECO:0000259" key="2">
    <source>
        <dbReference type="PROSITE" id="PS50004"/>
    </source>
</evidence>
<reference evidence="3" key="1">
    <citation type="submission" date="2021-01" db="EMBL/GenBank/DDBJ databases">
        <authorList>
            <consortium name="Aspergillus chevalieri M1 genome sequencing consortium"/>
            <person name="Kazuki M."/>
            <person name="Futagami T."/>
        </authorList>
    </citation>
    <scope>NUCLEOTIDE SEQUENCE</scope>
    <source>
        <strain evidence="3">M1</strain>
    </source>
</reference>
<dbReference type="Pfam" id="PF00168">
    <property type="entry name" value="C2"/>
    <property type="match status" value="1"/>
</dbReference>
<dbReference type="SMART" id="SM00239">
    <property type="entry name" value="C2"/>
    <property type="match status" value="1"/>
</dbReference>
<feature type="compositionally biased region" description="Low complexity" evidence="1">
    <location>
        <begin position="683"/>
        <end position="694"/>
    </location>
</feature>
<evidence type="ECO:0000313" key="4">
    <source>
        <dbReference type="Proteomes" id="UP000637239"/>
    </source>
</evidence>
<keyword evidence="4" id="KW-1185">Reference proteome</keyword>
<feature type="compositionally biased region" description="Basic and acidic residues" evidence="1">
    <location>
        <begin position="286"/>
        <end position="296"/>
    </location>
</feature>
<sequence>MASKQLPRMSMVNHAAGIFADMSVDGPSIGTLVAIIDRAKNLPNRKTMGKQNPYCAARLGKEAKKTETDLRGGQTPRWDYELRFTVHESPDYFRLKVSVFNDDKKTDMIGETWVDLRDLIIPGGGQSDNWHPLQCRGRYAGEVRIEMTFYDTRVQDEAVIERRSNAAGRIQARTSGSTSSSSTMSGPRQPKDIKRRPLPTDPNNPTHVRPPPPEKLHTAPAPSQLPSVRAPYPEQQQQQYGHHHTYSMPAPNVSSDNLRQPSRHSMVMQTEFDVPTHAPTGPRPARGHESPDDFQRELNQPALPAKLPPAIHQPTPVHPPVAYPQPTPSSRHYAVEQQHSYREPPPESYSLQARSNHGRPHSSYDGVPPPMDYRVSRQDLYQNSQEQLQQLPPAEPVEPRRNSHVYETRPRQPSTQDYPFSSSERFLHSDEPAAYETGNYALRHSRSMPGETPHEYVPAPLPEPEPEQDRFYYRQQSNSVASTRSSLRNSMSRAEPQIQYARMQPKVEDEEDEGPPPPPPVHRSGLGQPSQQLVPSPRSSYRAYSPEYASSPSASDDVNLSSQPSHYIPDNVRLQDLPPHTNASSMPPSLVAGFDPGIADAETDRMYNEKRESKRRSVLFEEDGMVTQPPASQPAVSQPPASMPPEPTTVVPPYPVDPPPKPVSQPAPQPAEDRGSMSGALVRSRGGSAASDSRIVPRRKSVSPQPPPVEARSSGTIPFSPDSYDALNPNASRSALTADPAREYDSPAQAMEAARRSEAETKRDPGPIIDDNGREIDPSDHLPTDTWAPEPEKKNRKPELVVRFKNPPTQTSPPPARESRPLRVTFKPSADRVRTYSPDKSLARPNSSYQRGSMAVERMSPRMDLVRGRDAYTEYNRGRDYSRSPNMDSSSYTSSRTSVSPSPGSHTSSLYAPVNTGPPIPAKVPIAQPMNQSYPIIPAGTNYTHTSGNESGGLDALSRELNTIDIGSVGCNTNRAIRKYVPRVATGYAV</sequence>
<dbReference type="Proteomes" id="UP000637239">
    <property type="component" value="Chromosome 4"/>
</dbReference>
<feature type="compositionally biased region" description="Basic and acidic residues" evidence="1">
    <location>
        <begin position="602"/>
        <end position="612"/>
    </location>
</feature>
<dbReference type="InterPro" id="IPR037791">
    <property type="entry name" value="C2_fungal_Inn1"/>
</dbReference>
<dbReference type="RefSeq" id="XP_043136476.1">
    <property type="nucleotide sequence ID" value="XM_043278725.1"/>
</dbReference>
<protein>
    <recommendedName>
        <fullName evidence="2">C2 domain-containing protein</fullName>
    </recommendedName>
</protein>
<dbReference type="SUPFAM" id="SSF49562">
    <property type="entry name" value="C2 domain (Calcium/lipid-binding domain, CaLB)"/>
    <property type="match status" value="1"/>
</dbReference>
<dbReference type="GeneID" id="66982313"/>